<keyword evidence="6" id="KW-1185">Reference proteome</keyword>
<comment type="subcellular location">
    <subcellularLocation>
        <location evidence="1">Golgi apparatus membrane</location>
        <topology evidence="1">Single-pass membrane protein</topology>
    </subcellularLocation>
</comment>
<evidence type="ECO:0000256" key="3">
    <source>
        <dbReference type="ARBA" id="ARBA00022989"/>
    </source>
</evidence>
<dbReference type="GO" id="GO:0045492">
    <property type="term" value="P:xylan biosynthetic process"/>
    <property type="evidence" value="ECO:0007669"/>
    <property type="project" value="InterPro"/>
</dbReference>
<dbReference type="OrthoDB" id="1896682at2759"/>
<name>A0A7J0GJ13_9ERIC</name>
<dbReference type="InterPro" id="IPR006514">
    <property type="entry name" value="IRX15/GXM/AGM"/>
</dbReference>
<comment type="caution">
    <text evidence="5">The sequence shown here is derived from an EMBL/GenBank/DDBJ whole genome shotgun (WGS) entry which is preliminary data.</text>
</comment>
<keyword evidence="3" id="KW-1133">Transmembrane helix</keyword>
<organism evidence="5 6">
    <name type="scientific">Actinidia rufa</name>
    <dbReference type="NCBI Taxonomy" id="165716"/>
    <lineage>
        <taxon>Eukaryota</taxon>
        <taxon>Viridiplantae</taxon>
        <taxon>Streptophyta</taxon>
        <taxon>Embryophyta</taxon>
        <taxon>Tracheophyta</taxon>
        <taxon>Spermatophyta</taxon>
        <taxon>Magnoliopsida</taxon>
        <taxon>eudicotyledons</taxon>
        <taxon>Gunneridae</taxon>
        <taxon>Pentapetalae</taxon>
        <taxon>asterids</taxon>
        <taxon>Ericales</taxon>
        <taxon>Actinidiaceae</taxon>
        <taxon>Actinidia</taxon>
    </lineage>
</organism>
<evidence type="ECO:0000256" key="1">
    <source>
        <dbReference type="ARBA" id="ARBA00004194"/>
    </source>
</evidence>
<evidence type="ECO:0000256" key="4">
    <source>
        <dbReference type="ARBA" id="ARBA00023136"/>
    </source>
</evidence>
<evidence type="ECO:0000313" key="5">
    <source>
        <dbReference type="EMBL" id="GFZ10714.1"/>
    </source>
</evidence>
<sequence length="211" mass="23575">MHSLFVFPSYQPPTSKPFPPPSATPSNLLVRNGNGAGAGAGAGAGPEAGIGAGQIVVPTPRLHPLWNALNHRSRIVFIDENCYYAAYLEEQNPEIEAYDVQYTTKLSKTDDLIAVARELSLNECRPVQNLLFSDLNDLPNQLYKLDWDVILVDKPRYYWADAPERVSAIFTTAVLARSKKGGNAKTHVFVHDLNKEVDWFQVRSFCAMRIW</sequence>
<evidence type="ECO:0000313" key="6">
    <source>
        <dbReference type="Proteomes" id="UP000585474"/>
    </source>
</evidence>
<accession>A0A7J0GJ13</accession>
<dbReference type="Pfam" id="PF21729">
    <property type="entry name" value="IRX15_IRX15L_GXM"/>
    <property type="match status" value="1"/>
</dbReference>
<proteinExistence type="predicted"/>
<keyword evidence="2" id="KW-0812">Transmembrane</keyword>
<dbReference type="EMBL" id="BJWL01000022">
    <property type="protein sequence ID" value="GFZ10714.1"/>
    <property type="molecule type" value="Genomic_DNA"/>
</dbReference>
<evidence type="ECO:0000256" key="2">
    <source>
        <dbReference type="ARBA" id="ARBA00022692"/>
    </source>
</evidence>
<reference evidence="5 6" key="1">
    <citation type="submission" date="2019-07" db="EMBL/GenBank/DDBJ databases">
        <title>De Novo Assembly of kiwifruit Actinidia rufa.</title>
        <authorList>
            <person name="Sugita-Konishi S."/>
            <person name="Sato K."/>
            <person name="Mori E."/>
            <person name="Abe Y."/>
            <person name="Kisaki G."/>
            <person name="Hamano K."/>
            <person name="Suezawa K."/>
            <person name="Otani M."/>
            <person name="Fukuda T."/>
            <person name="Manabe T."/>
            <person name="Gomi K."/>
            <person name="Tabuchi M."/>
            <person name="Akimitsu K."/>
            <person name="Kataoka I."/>
        </authorList>
    </citation>
    <scope>NUCLEOTIDE SEQUENCE [LARGE SCALE GENOMIC DNA]</scope>
    <source>
        <strain evidence="6">cv. Fuchu</strain>
    </source>
</reference>
<dbReference type="PANTHER" id="PTHR31444">
    <property type="entry name" value="OS11G0490100 PROTEIN"/>
    <property type="match status" value="1"/>
</dbReference>
<dbReference type="Proteomes" id="UP000585474">
    <property type="component" value="Unassembled WGS sequence"/>
</dbReference>
<dbReference type="GO" id="GO:0000139">
    <property type="term" value="C:Golgi membrane"/>
    <property type="evidence" value="ECO:0007669"/>
    <property type="project" value="UniProtKB-SubCell"/>
</dbReference>
<protein>
    <submittedName>
        <fullName evidence="5">IRREGULAR XYLEM protein</fullName>
    </submittedName>
</protein>
<keyword evidence="4" id="KW-0472">Membrane</keyword>
<dbReference type="AlphaFoldDB" id="A0A7J0GJ13"/>
<gene>
    <name evidence="5" type="ORF">Acr_22g0001120</name>
</gene>
<dbReference type="NCBIfam" id="TIGR01627">
    <property type="entry name" value="A_thal_3515"/>
    <property type="match status" value="1"/>
</dbReference>